<evidence type="ECO:0000256" key="3">
    <source>
        <dbReference type="SAM" id="SignalP"/>
    </source>
</evidence>
<dbReference type="GO" id="GO:0030431">
    <property type="term" value="P:sleep"/>
    <property type="evidence" value="ECO:0007669"/>
    <property type="project" value="InterPro"/>
</dbReference>
<dbReference type="InterPro" id="IPR031424">
    <property type="entry name" value="QVR-like"/>
</dbReference>
<keyword evidence="2" id="KW-0325">Glycoprotein</keyword>
<dbReference type="Pfam" id="PF17064">
    <property type="entry name" value="QVR"/>
    <property type="match status" value="1"/>
</dbReference>
<accession>A0A914W4W4</accession>
<evidence type="ECO:0000256" key="2">
    <source>
        <dbReference type="ARBA" id="ARBA00023180"/>
    </source>
</evidence>
<feature type="signal peptide" evidence="3">
    <location>
        <begin position="1"/>
        <end position="29"/>
    </location>
</feature>
<dbReference type="WBParaSite" id="PSAMB.scaffold3146size19472.g20476.t1">
    <property type="protein sequence ID" value="PSAMB.scaffold3146size19472.g20476.t1"/>
    <property type="gene ID" value="PSAMB.scaffold3146size19472.g20476"/>
</dbReference>
<sequence length="219" mass="24493">MAQSASRPSAPAAALLLLGLLTVVPGVHCIEKEYRSKTRSKGQIGCHSCLSEPPTYSSMNYSELVETLQRGGMNIPIMAKRCHDTLPMMQPDFMGSDMVFCPNTDENPGACVKLKGLFMGESFIYRDCWSRMWIAPRPYPGHLSEHCYSEQMVQTFVETEENTICFCEDDLCNGAAALFLPRHAYVILLSILVASRLLLLRTPFIPFSDQSQRNCLDNV</sequence>
<dbReference type="GO" id="GO:0032222">
    <property type="term" value="P:regulation of synaptic transmission, cholinergic"/>
    <property type="evidence" value="ECO:0007669"/>
    <property type="project" value="InterPro"/>
</dbReference>
<proteinExistence type="predicted"/>
<keyword evidence="1 3" id="KW-0732">Signal</keyword>
<feature type="chain" id="PRO_5036788168" evidence="3">
    <location>
        <begin position="30"/>
        <end position="219"/>
    </location>
</feature>
<evidence type="ECO:0000313" key="4">
    <source>
        <dbReference type="Proteomes" id="UP000887566"/>
    </source>
</evidence>
<name>A0A914W4W4_9BILA</name>
<keyword evidence="4" id="KW-1185">Reference proteome</keyword>
<reference evidence="5" key="1">
    <citation type="submission" date="2022-11" db="UniProtKB">
        <authorList>
            <consortium name="WormBaseParasite"/>
        </authorList>
    </citation>
    <scope>IDENTIFICATION</scope>
</reference>
<organism evidence="4 5">
    <name type="scientific">Plectus sambesii</name>
    <dbReference type="NCBI Taxonomy" id="2011161"/>
    <lineage>
        <taxon>Eukaryota</taxon>
        <taxon>Metazoa</taxon>
        <taxon>Ecdysozoa</taxon>
        <taxon>Nematoda</taxon>
        <taxon>Chromadorea</taxon>
        <taxon>Plectida</taxon>
        <taxon>Plectina</taxon>
        <taxon>Plectoidea</taxon>
        <taxon>Plectidae</taxon>
        <taxon>Plectus</taxon>
    </lineage>
</organism>
<evidence type="ECO:0000256" key="1">
    <source>
        <dbReference type="ARBA" id="ARBA00022729"/>
    </source>
</evidence>
<dbReference type="Proteomes" id="UP000887566">
    <property type="component" value="Unplaced"/>
</dbReference>
<protein>
    <submittedName>
        <fullName evidence="5">Protein quiver</fullName>
    </submittedName>
</protein>
<evidence type="ECO:0000313" key="5">
    <source>
        <dbReference type="WBParaSite" id="PSAMB.scaffold3146size19472.g20476.t1"/>
    </source>
</evidence>
<dbReference type="AlphaFoldDB" id="A0A914W4W4"/>